<comment type="similarity">
    <text evidence="2 5">Belongs to the pseudouridine synthase TruB family. Type 1 subfamily.</text>
</comment>
<dbReference type="STRING" id="39060.SAMN05660706_10748"/>
<dbReference type="RefSeq" id="WP_092482494.1">
    <property type="nucleotide sequence ID" value="NZ_FOYM01000007.1"/>
</dbReference>
<dbReference type="InterPro" id="IPR014780">
    <property type="entry name" value="tRNA_psdUridine_synth_TruB"/>
</dbReference>
<dbReference type="HAMAP" id="MF_01080">
    <property type="entry name" value="TruB_bact"/>
    <property type="match status" value="1"/>
</dbReference>
<keyword evidence="4 5" id="KW-0413">Isomerase</keyword>
<dbReference type="InterPro" id="IPR020103">
    <property type="entry name" value="PsdUridine_synth_cat_dom_sf"/>
</dbReference>
<keyword evidence="3 5" id="KW-0819">tRNA processing</keyword>
<feature type="domain" description="Pseudouridine synthase II N-terminal" evidence="6">
    <location>
        <begin position="23"/>
        <end position="175"/>
    </location>
</feature>
<dbReference type="GO" id="GO:1990481">
    <property type="term" value="P:mRNA pseudouridine synthesis"/>
    <property type="evidence" value="ECO:0007669"/>
    <property type="project" value="TreeGrafter"/>
</dbReference>
<dbReference type="PANTHER" id="PTHR13767">
    <property type="entry name" value="TRNA-PSEUDOURIDINE SYNTHASE"/>
    <property type="match status" value="1"/>
</dbReference>
<dbReference type="SUPFAM" id="SSF55120">
    <property type="entry name" value="Pseudouridine synthase"/>
    <property type="match status" value="1"/>
</dbReference>
<sequence>MNGILNILKPPGMTSHDVVNFVRNTISVKKAGHTGTLDPGAAGVLPVCVGKATRIIQYLPDDKKYRVEVTFGLSTTTQDAFGDVVRRTGANGLAAGDVARHLVHFAGQIEQVPPMTSAVKYQGKKLYELARAGMEVERKSRSVYIYDILLVDFYHDGAGTPRAVLDIHCSAGTYIRTICHELGERLGCGAYMSFLLRTRAGLFSLDNTITLEQLRGMQEQGALRSSALVPMHKALENLPRVEIQGAAVQAASCGNRLRLPTIAVGQKIAADQLVRLEDPNGLLALAVTRHDPEAPDYYLFQPVKVLV</sequence>
<dbReference type="AlphaFoldDB" id="A0A1I6D8E0"/>
<dbReference type="OrthoDB" id="9802309at2"/>
<dbReference type="Gene3D" id="3.30.2350.10">
    <property type="entry name" value="Pseudouridine synthase"/>
    <property type="match status" value="1"/>
</dbReference>
<evidence type="ECO:0000256" key="4">
    <source>
        <dbReference type="ARBA" id="ARBA00023235"/>
    </source>
</evidence>
<dbReference type="EC" id="5.4.99.25" evidence="5"/>
<dbReference type="PANTHER" id="PTHR13767:SF2">
    <property type="entry name" value="PSEUDOURIDYLATE SYNTHASE TRUB1"/>
    <property type="match status" value="1"/>
</dbReference>
<comment type="function">
    <text evidence="5">Responsible for synthesis of pseudouridine from uracil-55 in the psi GC loop of transfer RNAs.</text>
</comment>
<evidence type="ECO:0000259" key="6">
    <source>
        <dbReference type="Pfam" id="PF01509"/>
    </source>
</evidence>
<evidence type="ECO:0000256" key="3">
    <source>
        <dbReference type="ARBA" id="ARBA00022694"/>
    </source>
</evidence>
<evidence type="ECO:0000256" key="5">
    <source>
        <dbReference type="HAMAP-Rule" id="MF_01080"/>
    </source>
</evidence>
<protein>
    <recommendedName>
        <fullName evidence="5">tRNA pseudouridine synthase B</fullName>
        <ecNumber evidence="5">5.4.99.25</ecNumber>
    </recommendedName>
    <alternativeName>
        <fullName evidence="5">tRNA pseudouridine(55) synthase</fullName>
        <shortName evidence="5">Psi55 synthase</shortName>
    </alternativeName>
    <alternativeName>
        <fullName evidence="5">tRNA pseudouridylate synthase</fullName>
    </alternativeName>
    <alternativeName>
        <fullName evidence="5">tRNA-uridine isomerase</fullName>
    </alternativeName>
</protein>
<dbReference type="Pfam" id="PF16198">
    <property type="entry name" value="TruB_C_2"/>
    <property type="match status" value="1"/>
</dbReference>
<proteinExistence type="inferred from homology"/>
<evidence type="ECO:0000259" key="7">
    <source>
        <dbReference type="Pfam" id="PF16198"/>
    </source>
</evidence>
<dbReference type="Proteomes" id="UP000199584">
    <property type="component" value="Unassembled WGS sequence"/>
</dbReference>
<dbReference type="EMBL" id="FOYM01000007">
    <property type="protein sequence ID" value="SFR01725.1"/>
    <property type="molecule type" value="Genomic_DNA"/>
</dbReference>
<comment type="catalytic activity">
    <reaction evidence="1 5">
        <text>uridine(55) in tRNA = pseudouridine(55) in tRNA</text>
        <dbReference type="Rhea" id="RHEA:42532"/>
        <dbReference type="Rhea" id="RHEA-COMP:10101"/>
        <dbReference type="Rhea" id="RHEA-COMP:10102"/>
        <dbReference type="ChEBI" id="CHEBI:65314"/>
        <dbReference type="ChEBI" id="CHEBI:65315"/>
        <dbReference type="EC" id="5.4.99.25"/>
    </reaction>
</comment>
<dbReference type="InterPro" id="IPR032819">
    <property type="entry name" value="TruB_C"/>
</dbReference>
<dbReference type="GO" id="GO:0003723">
    <property type="term" value="F:RNA binding"/>
    <property type="evidence" value="ECO:0007669"/>
    <property type="project" value="InterPro"/>
</dbReference>
<keyword evidence="9" id="KW-1185">Reference proteome</keyword>
<feature type="domain" description="tRNA pseudouridylate synthase B C-terminal" evidence="7">
    <location>
        <begin position="176"/>
        <end position="235"/>
    </location>
</feature>
<feature type="active site" description="Nucleophile" evidence="5">
    <location>
        <position position="38"/>
    </location>
</feature>
<dbReference type="GO" id="GO:0031119">
    <property type="term" value="P:tRNA pseudouridine synthesis"/>
    <property type="evidence" value="ECO:0007669"/>
    <property type="project" value="UniProtKB-UniRule"/>
</dbReference>
<evidence type="ECO:0000313" key="8">
    <source>
        <dbReference type="EMBL" id="SFR01725.1"/>
    </source>
</evidence>
<evidence type="ECO:0000256" key="1">
    <source>
        <dbReference type="ARBA" id="ARBA00000385"/>
    </source>
</evidence>
<dbReference type="Pfam" id="PF01509">
    <property type="entry name" value="TruB_N"/>
    <property type="match status" value="1"/>
</dbReference>
<evidence type="ECO:0000313" key="9">
    <source>
        <dbReference type="Proteomes" id="UP000199584"/>
    </source>
</evidence>
<reference evidence="9" key="1">
    <citation type="submission" date="2016-10" db="EMBL/GenBank/DDBJ databases">
        <authorList>
            <person name="Varghese N."/>
            <person name="Submissions S."/>
        </authorList>
    </citation>
    <scope>NUCLEOTIDE SEQUENCE [LARGE SCALE GENOMIC DNA]</scope>
    <source>
        <strain evidence="9">DSM 3669</strain>
    </source>
</reference>
<dbReference type="NCBIfam" id="TIGR00431">
    <property type="entry name" value="TruB"/>
    <property type="match status" value="1"/>
</dbReference>
<dbReference type="InterPro" id="IPR002501">
    <property type="entry name" value="PsdUridine_synth_N"/>
</dbReference>
<evidence type="ECO:0000256" key="2">
    <source>
        <dbReference type="ARBA" id="ARBA00005642"/>
    </source>
</evidence>
<accession>A0A1I6D8E0</accession>
<organism evidence="8 9">
    <name type="scientific">Desulfoscipio geothermicus DSM 3669</name>
    <dbReference type="NCBI Taxonomy" id="1121426"/>
    <lineage>
        <taxon>Bacteria</taxon>
        <taxon>Bacillati</taxon>
        <taxon>Bacillota</taxon>
        <taxon>Clostridia</taxon>
        <taxon>Eubacteriales</taxon>
        <taxon>Desulfallaceae</taxon>
        <taxon>Desulfoscipio</taxon>
    </lineage>
</organism>
<gene>
    <name evidence="5" type="primary">truB</name>
    <name evidence="8" type="ORF">SAMN05660706_10748</name>
</gene>
<name>A0A1I6D8E0_9FIRM</name>
<dbReference type="CDD" id="cd02573">
    <property type="entry name" value="PseudoU_synth_EcTruB"/>
    <property type="match status" value="1"/>
</dbReference>
<dbReference type="GO" id="GO:0160148">
    <property type="term" value="F:tRNA pseudouridine(55) synthase activity"/>
    <property type="evidence" value="ECO:0007669"/>
    <property type="project" value="UniProtKB-EC"/>
</dbReference>